<comment type="caution">
    <text evidence="3">The sequence shown here is derived from an EMBL/GenBank/DDBJ whole genome shotgun (WGS) entry which is preliminary data.</text>
</comment>
<evidence type="ECO:0000313" key="4">
    <source>
        <dbReference type="Proteomes" id="UP001163046"/>
    </source>
</evidence>
<dbReference type="InterPro" id="IPR041980">
    <property type="entry name" value="KOW_Spt5_6_metazoa"/>
</dbReference>
<keyword evidence="3" id="KW-0251">Elongation factor</keyword>
<dbReference type="GO" id="GO:0003746">
    <property type="term" value="F:translation elongation factor activity"/>
    <property type="evidence" value="ECO:0007669"/>
    <property type="project" value="UniProtKB-KW"/>
</dbReference>
<dbReference type="EMBL" id="MU826354">
    <property type="protein sequence ID" value="KAJ7380312.1"/>
    <property type="molecule type" value="Genomic_DNA"/>
</dbReference>
<feature type="domain" description="Spt5 KOW" evidence="2">
    <location>
        <begin position="7"/>
        <end position="61"/>
    </location>
</feature>
<sequence>MEEAQADWVTTDIEVRINENHEDPQLMDKKGVVRTVSGNTCTVYLYDEKRDVSVSINNVDPGEPVKLDKVKVIIGDDRERVGTLINIDDPDGIIKMDQTDQLKILPSNTSPNLVPQTFELPLNDNDVLTLCALPREDDLREAFPHSWVSSNDNF</sequence>
<proteinExistence type="predicted"/>
<dbReference type="OrthoDB" id="28901at2759"/>
<name>A0A9W9ZEQ5_9CNID</name>
<organism evidence="3 4">
    <name type="scientific">Desmophyllum pertusum</name>
    <dbReference type="NCBI Taxonomy" id="174260"/>
    <lineage>
        <taxon>Eukaryota</taxon>
        <taxon>Metazoa</taxon>
        <taxon>Cnidaria</taxon>
        <taxon>Anthozoa</taxon>
        <taxon>Hexacorallia</taxon>
        <taxon>Scleractinia</taxon>
        <taxon>Caryophylliina</taxon>
        <taxon>Caryophylliidae</taxon>
        <taxon>Desmophyllum</taxon>
    </lineage>
</organism>
<evidence type="ECO:0000259" key="2">
    <source>
        <dbReference type="Pfam" id="PF23288"/>
    </source>
</evidence>
<dbReference type="InterPro" id="IPR057934">
    <property type="entry name" value="KOW_Spt5_7"/>
</dbReference>
<feature type="domain" description="Spt5 KOW" evidence="1">
    <location>
        <begin position="64"/>
        <end position="106"/>
    </location>
</feature>
<keyword evidence="4" id="KW-1185">Reference proteome</keyword>
<dbReference type="CDD" id="cd06086">
    <property type="entry name" value="KOW_Spt5_6"/>
    <property type="match status" value="1"/>
</dbReference>
<accession>A0A9W9ZEQ5</accession>
<protein>
    <submittedName>
        <fullName evidence="3">Transcription elongation factor SPT5</fullName>
    </submittedName>
</protein>
<dbReference type="Pfam" id="PF23288">
    <property type="entry name" value="KOW6_SPT5"/>
    <property type="match status" value="1"/>
</dbReference>
<dbReference type="Proteomes" id="UP001163046">
    <property type="component" value="Unassembled WGS sequence"/>
</dbReference>
<dbReference type="AlphaFoldDB" id="A0A9W9ZEQ5"/>
<evidence type="ECO:0000313" key="3">
    <source>
        <dbReference type="EMBL" id="KAJ7380312.1"/>
    </source>
</evidence>
<gene>
    <name evidence="3" type="primary">SUPT5H</name>
    <name evidence="3" type="ORF">OS493_011034</name>
</gene>
<keyword evidence="3" id="KW-0648">Protein biosynthesis</keyword>
<reference evidence="3" key="1">
    <citation type="submission" date="2023-01" db="EMBL/GenBank/DDBJ databases">
        <title>Genome assembly of the deep-sea coral Lophelia pertusa.</title>
        <authorList>
            <person name="Herrera S."/>
            <person name="Cordes E."/>
        </authorList>
    </citation>
    <scope>NUCLEOTIDE SEQUENCE</scope>
    <source>
        <strain evidence="3">USNM1676648</strain>
        <tissue evidence="3">Polyp</tissue>
    </source>
</reference>
<dbReference type="Pfam" id="PF23287">
    <property type="entry name" value="KOW7_SPT5"/>
    <property type="match status" value="1"/>
</dbReference>
<evidence type="ECO:0000259" key="1">
    <source>
        <dbReference type="Pfam" id="PF23287"/>
    </source>
</evidence>